<gene>
    <name evidence="2" type="ORF">G9B33_001609</name>
</gene>
<sequence>MMKIINTWNYLADTKKLIGPSNAIDGDLPSYCTTIEPPEIPEGKEAVFDVDNAAWVIQDIKPRPPSDIINVYGYMPDTLIYIGPSNALNSDIPPYCTTIAPTTEPAAGYVLTFDIQEQTWNESEDHIGETVYSTIDASPISITFPGPYPDNTTTLPPDVPFPVWDGSAWITDTTEPTEQDAENTDHTEQDTEDTGSI</sequence>
<reference evidence="2" key="1">
    <citation type="journal article" date="2018" name="Genome Biol.">
        <title>SKESA: strategic k-mer extension for scrupulous assemblies.</title>
        <authorList>
            <person name="Souvorov A."/>
            <person name="Agarwala R."/>
            <person name="Lipman D.J."/>
        </authorList>
    </citation>
    <scope>NUCLEOTIDE SEQUENCE</scope>
    <source>
        <strain evidence="2">MA.AU5 KAK-SR</strain>
    </source>
</reference>
<comment type="caution">
    <text evidence="2">The sequence shown here is derived from an EMBL/GenBank/DDBJ whole genome shotgun (WGS) entry which is preliminary data.</text>
</comment>
<name>A0A743CAX4_SALER</name>
<dbReference type="EMBL" id="DAAUKB010000003">
    <property type="protein sequence ID" value="HAF1790655.1"/>
    <property type="molecule type" value="Genomic_DNA"/>
</dbReference>
<reference evidence="2" key="2">
    <citation type="submission" date="2020-02" db="EMBL/GenBank/DDBJ databases">
        <authorList>
            <consortium name="NCBI Pathogen Detection Project"/>
        </authorList>
    </citation>
    <scope>NUCLEOTIDE SEQUENCE</scope>
    <source>
        <strain evidence="2">MA.AU5 KAK-SR</strain>
    </source>
</reference>
<protein>
    <recommendedName>
        <fullName evidence="3">Tail fiber assembly protein</fullName>
    </recommendedName>
</protein>
<evidence type="ECO:0000256" key="1">
    <source>
        <dbReference type="SAM" id="MobiDB-lite"/>
    </source>
</evidence>
<evidence type="ECO:0008006" key="3">
    <source>
        <dbReference type="Google" id="ProtNLM"/>
    </source>
</evidence>
<evidence type="ECO:0000313" key="2">
    <source>
        <dbReference type="EMBL" id="HAF1790655.1"/>
    </source>
</evidence>
<accession>A0A743CAX4</accession>
<feature type="region of interest" description="Disordered" evidence="1">
    <location>
        <begin position="172"/>
        <end position="197"/>
    </location>
</feature>
<dbReference type="AlphaFoldDB" id="A0A743CAX4"/>
<organism evidence="2">
    <name type="scientific">Salmonella enterica</name>
    <name type="common">Salmonella choleraesuis</name>
    <dbReference type="NCBI Taxonomy" id="28901"/>
    <lineage>
        <taxon>Bacteria</taxon>
        <taxon>Pseudomonadati</taxon>
        <taxon>Pseudomonadota</taxon>
        <taxon>Gammaproteobacteria</taxon>
        <taxon>Enterobacterales</taxon>
        <taxon>Enterobacteriaceae</taxon>
        <taxon>Salmonella</taxon>
    </lineage>
</organism>
<proteinExistence type="predicted"/>